<accession>G4TJJ4</accession>
<evidence type="ECO:0000313" key="1">
    <source>
        <dbReference type="EMBL" id="CCA71507.1"/>
    </source>
</evidence>
<organism evidence="1 2">
    <name type="scientific">Serendipita indica (strain DSM 11827)</name>
    <name type="common">Root endophyte fungus</name>
    <name type="synonym">Piriformospora indica</name>
    <dbReference type="NCBI Taxonomy" id="1109443"/>
    <lineage>
        <taxon>Eukaryota</taxon>
        <taxon>Fungi</taxon>
        <taxon>Dikarya</taxon>
        <taxon>Basidiomycota</taxon>
        <taxon>Agaricomycotina</taxon>
        <taxon>Agaricomycetes</taxon>
        <taxon>Sebacinales</taxon>
        <taxon>Serendipitaceae</taxon>
        <taxon>Serendipita</taxon>
    </lineage>
</organism>
<dbReference type="EMBL" id="CAFZ01000122">
    <property type="protein sequence ID" value="CCA71507.1"/>
    <property type="molecule type" value="Genomic_DNA"/>
</dbReference>
<evidence type="ECO:0000313" key="2">
    <source>
        <dbReference type="Proteomes" id="UP000007148"/>
    </source>
</evidence>
<dbReference type="HOGENOM" id="CLU_059226_1_1_1"/>
<dbReference type="STRING" id="1109443.G4TJJ4"/>
<keyword evidence="2" id="KW-1185">Reference proteome</keyword>
<dbReference type="AlphaFoldDB" id="G4TJJ4"/>
<gene>
    <name evidence="1" type="ORF">PIIN_05444</name>
</gene>
<sequence length="434" mass="47135">MTISVSNPPSSHDLSTPDGIHAYLRESSPFNPSNVELVTGGMANWTFRATLGTPAIQDEALSRALGDRRLESIIIKHSKDRAAAFHGWTLDLERVNIELAAPKLVATLPLPHSRTLLNQSPNTSKPDEPSISVTEQIWYDAGNHIQCMIDFGRLHTLKSFFIANPGPSNVSLAQQAGKALGEFLAGLHLWSWPILHSTRDKETVLEMYQKNVWAKEACALRTIGSLKASAEQAGVPGKWDEIVQALTKEVTEIDEVFNIGDLWTGNVLIETNENHSLKALYIVDWEVAKTGTASTDIAQFAAEAYQLWKFSSSDTNSTTAGSPAGEALARSFLSGYQDHVTSSLAAHGSSLSDSTSSTTRGRTVKQALLDGESVIGHLCAHVATIGRDVSWAKDTSTTKSVVKKALNTCASFKSLDEDALERKPGLDKVWDDLQ</sequence>
<dbReference type="InterPro" id="IPR004119">
    <property type="entry name" value="EcKL"/>
</dbReference>
<dbReference type="SUPFAM" id="SSF56112">
    <property type="entry name" value="Protein kinase-like (PK-like)"/>
    <property type="match status" value="1"/>
</dbReference>
<dbReference type="OrthoDB" id="25129at2759"/>
<dbReference type="InParanoid" id="G4TJJ4"/>
<dbReference type="eggNOG" id="ENOG502SJ8C">
    <property type="taxonomic scope" value="Eukaryota"/>
</dbReference>
<proteinExistence type="predicted"/>
<protein>
    <submittedName>
        <fullName evidence="1">Uncharacterized protein</fullName>
    </submittedName>
</protein>
<dbReference type="Gene3D" id="3.90.1200.10">
    <property type="match status" value="1"/>
</dbReference>
<name>G4TJJ4_SERID</name>
<reference evidence="1 2" key="1">
    <citation type="journal article" date="2011" name="PLoS Pathog.">
        <title>Endophytic Life Strategies Decoded by Genome and Transcriptome Analyses of the Mutualistic Root Symbiont Piriformospora indica.</title>
        <authorList>
            <person name="Zuccaro A."/>
            <person name="Lahrmann U."/>
            <person name="Guldener U."/>
            <person name="Langen G."/>
            <person name="Pfiffi S."/>
            <person name="Biedenkopf D."/>
            <person name="Wong P."/>
            <person name="Samans B."/>
            <person name="Grimm C."/>
            <person name="Basiewicz M."/>
            <person name="Murat C."/>
            <person name="Martin F."/>
            <person name="Kogel K.H."/>
        </authorList>
    </citation>
    <scope>NUCLEOTIDE SEQUENCE [LARGE SCALE GENOMIC DNA]</scope>
    <source>
        <strain evidence="1 2">DSM 11827</strain>
    </source>
</reference>
<dbReference type="Gene3D" id="3.30.200.20">
    <property type="entry name" value="Phosphorylase Kinase, domain 1"/>
    <property type="match status" value="1"/>
</dbReference>
<dbReference type="Pfam" id="PF02958">
    <property type="entry name" value="EcKL"/>
    <property type="match status" value="1"/>
</dbReference>
<dbReference type="InterPro" id="IPR011009">
    <property type="entry name" value="Kinase-like_dom_sf"/>
</dbReference>
<comment type="caution">
    <text evidence="1">The sequence shown here is derived from an EMBL/GenBank/DDBJ whole genome shotgun (WGS) entry which is preliminary data.</text>
</comment>
<dbReference type="Proteomes" id="UP000007148">
    <property type="component" value="Unassembled WGS sequence"/>
</dbReference>